<comment type="similarity">
    <text evidence="3">Belongs to the peptidase M20A family.</text>
</comment>
<evidence type="ECO:0000313" key="9">
    <source>
        <dbReference type="EMBL" id="CCO35667.1"/>
    </source>
</evidence>
<dbReference type="Gene3D" id="3.30.70.360">
    <property type="match status" value="1"/>
</dbReference>
<dbReference type="InterPro" id="IPR010182">
    <property type="entry name" value="ArgE/DapE"/>
</dbReference>
<dbReference type="EC" id="3.5.1.18" evidence="9"/>
<keyword evidence="7" id="KW-0170">Cobalt</keyword>
<dbReference type="Proteomes" id="UP000012065">
    <property type="component" value="Unassembled WGS sequence"/>
</dbReference>
<evidence type="ECO:0000256" key="6">
    <source>
        <dbReference type="ARBA" id="ARBA00022833"/>
    </source>
</evidence>
<accession>M5CG83</accession>
<keyword evidence="6" id="KW-0862">Zinc</keyword>
<protein>
    <submittedName>
        <fullName evidence="9">Succinyl-diaminopimelate desuccinylase</fullName>
        <ecNumber evidence="9">3.5.1.18</ecNumber>
    </submittedName>
</protein>
<evidence type="ECO:0000259" key="8">
    <source>
        <dbReference type="Pfam" id="PF07687"/>
    </source>
</evidence>
<dbReference type="InterPro" id="IPR002933">
    <property type="entry name" value="Peptidase_M20"/>
</dbReference>
<dbReference type="InterPro" id="IPR011650">
    <property type="entry name" value="Peptidase_M20_dimer"/>
</dbReference>
<evidence type="ECO:0000256" key="1">
    <source>
        <dbReference type="ARBA" id="ARBA00001941"/>
    </source>
</evidence>
<dbReference type="PANTHER" id="PTHR43808:SF32">
    <property type="entry name" value="ARGE_DAPE-RELATED DEACYLASE"/>
    <property type="match status" value="1"/>
</dbReference>
<dbReference type="PANTHER" id="PTHR43808">
    <property type="entry name" value="ACETYLORNITHINE DEACETYLASE"/>
    <property type="match status" value="1"/>
</dbReference>
<dbReference type="Gene3D" id="3.40.630.10">
    <property type="entry name" value="Zn peptidases"/>
    <property type="match status" value="1"/>
</dbReference>
<dbReference type="HOGENOM" id="CLU_021802_4_0_1"/>
<dbReference type="SUPFAM" id="SSF53187">
    <property type="entry name" value="Zn-dependent exopeptidases"/>
    <property type="match status" value="1"/>
</dbReference>
<evidence type="ECO:0000256" key="5">
    <source>
        <dbReference type="ARBA" id="ARBA00022801"/>
    </source>
</evidence>
<feature type="domain" description="Peptidase M20 dimerisation" evidence="8">
    <location>
        <begin position="218"/>
        <end position="331"/>
    </location>
</feature>
<proteinExistence type="inferred from homology"/>
<dbReference type="GO" id="GO:0009014">
    <property type="term" value="F:succinyl-diaminopimelate desuccinylase activity"/>
    <property type="evidence" value="ECO:0007669"/>
    <property type="project" value="UniProtKB-EC"/>
</dbReference>
<evidence type="ECO:0000256" key="4">
    <source>
        <dbReference type="ARBA" id="ARBA00022723"/>
    </source>
</evidence>
<evidence type="ECO:0000256" key="2">
    <source>
        <dbReference type="ARBA" id="ARBA00001947"/>
    </source>
</evidence>
<evidence type="ECO:0000313" key="10">
    <source>
        <dbReference type="Proteomes" id="UP000012065"/>
    </source>
</evidence>
<dbReference type="Pfam" id="PF01546">
    <property type="entry name" value="Peptidase_M20"/>
    <property type="match status" value="1"/>
</dbReference>
<dbReference type="NCBIfam" id="TIGR01910">
    <property type="entry name" value="DapE-ArgE"/>
    <property type="match status" value="1"/>
</dbReference>
<dbReference type="SUPFAM" id="SSF55031">
    <property type="entry name" value="Bacterial exopeptidase dimerisation domain"/>
    <property type="match status" value="1"/>
</dbReference>
<reference evidence="9 10" key="1">
    <citation type="journal article" date="2013" name="J. Biotechnol.">
        <title>Establishment and interpretation of the genome sequence of the phytopathogenic fungus Rhizoctonia solani AG1-IB isolate 7/3/14.</title>
        <authorList>
            <person name="Wibberg D.W."/>
            <person name="Jelonek L.J."/>
            <person name="Rupp O.R."/>
            <person name="Hennig M.H."/>
            <person name="Eikmeyer F.E."/>
            <person name="Goesmann A.G."/>
            <person name="Hartmann A.H."/>
            <person name="Borriss R.B."/>
            <person name="Grosch R.G."/>
            <person name="Puehler A.P."/>
            <person name="Schlueter A.S."/>
        </authorList>
    </citation>
    <scope>NUCLEOTIDE SEQUENCE [LARGE SCALE GENOMIC DNA]</scope>
    <source>
        <strain evidence="10">AG1-IB / isolate 7/3/14</strain>
    </source>
</reference>
<evidence type="ECO:0000256" key="7">
    <source>
        <dbReference type="ARBA" id="ARBA00023285"/>
    </source>
</evidence>
<sequence length="442" mass="48262">MAPAQTLSDKDRATIKAAAEDLLPEAVELLKCLTDIDTTNPPGLNYPRIASVLDEFLTSKGYKVEQIPVPPELHPELVPFSDLPRVNVFATLKPEDAAEDRGRVIHFNGHVDVVPAADVEQWTYPPFKTTVTNGVIYGRGVSDMKGGIVAQIFAVEVLRKAGIPIRGTIEQSGVVDEETTGIRNAGMGYLVEQRYIGRGKQDAVIITEPLNTTNVCLGHRGTIWGRIKFTGLASHGSTPQRGVNALLHASLVVAEAHRTITPKLKQLKDDHVIPPEAQEASLTFTVLNSGTNTNTVPATAVLEFDRRLVPGETLDKARREIMSVLDEVKKQVGDDFNAEYSEFYSTDPIWVGDSKDPTAQELIRHVKDAIKNVLDVEPGVVCSPGSDDQRFVVRNAGIDSCIVYGPGNIRNVHNKDESLALDDLRAAIEVMAVFTAEFLNNM</sequence>
<keyword evidence="4" id="KW-0479">Metal-binding</keyword>
<evidence type="ECO:0000256" key="3">
    <source>
        <dbReference type="ARBA" id="ARBA00006247"/>
    </source>
</evidence>
<dbReference type="GO" id="GO:0046872">
    <property type="term" value="F:metal ion binding"/>
    <property type="evidence" value="ECO:0007669"/>
    <property type="project" value="UniProtKB-KW"/>
</dbReference>
<dbReference type="EMBL" id="CAOJ01014923">
    <property type="protein sequence ID" value="CCO35667.1"/>
    <property type="molecule type" value="Genomic_DNA"/>
</dbReference>
<dbReference type="Pfam" id="PF07687">
    <property type="entry name" value="M20_dimer"/>
    <property type="match status" value="1"/>
</dbReference>
<comment type="cofactor">
    <cofactor evidence="2">
        <name>Zn(2+)</name>
        <dbReference type="ChEBI" id="CHEBI:29105"/>
    </cofactor>
</comment>
<dbReference type="InterPro" id="IPR050072">
    <property type="entry name" value="Peptidase_M20A"/>
</dbReference>
<dbReference type="InterPro" id="IPR036264">
    <property type="entry name" value="Bact_exopeptidase_dim_dom"/>
</dbReference>
<keyword evidence="5 9" id="KW-0378">Hydrolase</keyword>
<organism evidence="9 10">
    <name type="scientific">Thanatephorus cucumeris (strain AG1-IB / isolate 7/3/14)</name>
    <name type="common">Lettuce bottom rot fungus</name>
    <name type="synonym">Rhizoctonia solani</name>
    <dbReference type="NCBI Taxonomy" id="1108050"/>
    <lineage>
        <taxon>Eukaryota</taxon>
        <taxon>Fungi</taxon>
        <taxon>Dikarya</taxon>
        <taxon>Basidiomycota</taxon>
        <taxon>Agaricomycotina</taxon>
        <taxon>Agaricomycetes</taxon>
        <taxon>Cantharellales</taxon>
        <taxon>Ceratobasidiaceae</taxon>
        <taxon>Rhizoctonia</taxon>
        <taxon>Rhizoctonia solani AG-1</taxon>
    </lineage>
</organism>
<comment type="cofactor">
    <cofactor evidence="1">
        <name>Co(2+)</name>
        <dbReference type="ChEBI" id="CHEBI:48828"/>
    </cofactor>
</comment>
<comment type="caution">
    <text evidence="9">The sequence shown here is derived from an EMBL/GenBank/DDBJ whole genome shotgun (WGS) entry which is preliminary data.</text>
</comment>
<name>M5CG83_THACB</name>
<dbReference type="AlphaFoldDB" id="M5CG83"/>
<gene>
    <name evidence="9" type="primary">dapE</name>
    <name evidence="9" type="ORF">BN14_09785</name>
</gene>